<protein>
    <recommendedName>
        <fullName evidence="1">DUF4062 domain-containing protein</fullName>
    </recommendedName>
</protein>
<dbReference type="InterPro" id="IPR025139">
    <property type="entry name" value="DUF4062"/>
</dbReference>
<organism evidence="2">
    <name type="scientific">marine sediment metagenome</name>
    <dbReference type="NCBI Taxonomy" id="412755"/>
    <lineage>
        <taxon>unclassified sequences</taxon>
        <taxon>metagenomes</taxon>
        <taxon>ecological metagenomes</taxon>
    </lineage>
</organism>
<dbReference type="EMBL" id="BARW01007475">
    <property type="protein sequence ID" value="GAI87648.1"/>
    <property type="molecule type" value="Genomic_DNA"/>
</dbReference>
<comment type="caution">
    <text evidence="2">The sequence shown here is derived from an EMBL/GenBank/DDBJ whole genome shotgun (WGS) entry which is preliminary data.</text>
</comment>
<dbReference type="Pfam" id="PF13271">
    <property type="entry name" value="DUF4062"/>
    <property type="match status" value="1"/>
</dbReference>
<proteinExistence type="predicted"/>
<name>X1S427_9ZZZZ</name>
<accession>X1S427</accession>
<evidence type="ECO:0000313" key="2">
    <source>
        <dbReference type="EMBL" id="GAI87648.1"/>
    </source>
</evidence>
<feature type="non-terminal residue" evidence="2">
    <location>
        <position position="302"/>
    </location>
</feature>
<reference evidence="2" key="1">
    <citation type="journal article" date="2014" name="Front. Microbiol.">
        <title>High frequency of phylogenetically diverse reductive dehalogenase-homologous genes in deep subseafloor sedimentary metagenomes.</title>
        <authorList>
            <person name="Kawai M."/>
            <person name="Futagami T."/>
            <person name="Toyoda A."/>
            <person name="Takaki Y."/>
            <person name="Nishi S."/>
            <person name="Hori S."/>
            <person name="Arai W."/>
            <person name="Tsubouchi T."/>
            <person name="Morono Y."/>
            <person name="Uchiyama I."/>
            <person name="Ito T."/>
            <person name="Fujiyama A."/>
            <person name="Inagaki F."/>
            <person name="Takami H."/>
        </authorList>
    </citation>
    <scope>NUCLEOTIDE SEQUENCE</scope>
    <source>
        <strain evidence="2">Expedition CK06-06</strain>
    </source>
</reference>
<feature type="domain" description="DUF4062" evidence="1">
    <location>
        <begin position="5"/>
        <end position="90"/>
    </location>
</feature>
<gene>
    <name evidence="2" type="ORF">S12H4_15545</name>
</gene>
<sequence length="302" mass="34379">MAIPRVFISSTCYDLKYIRKNLKYFTQTLGYDPVLSEEGSVYYDPQRDTQDSCLAELPSCQLFVLIIGGRFGEAYKDTKASITNAEYREAVKLKIPVFALVDSSVHSDYSVYKTNKDNLDIDEAKIVYPSVDSTKIFDFIEEVRTNSVNNALNPFNDFSDIESYLRQQWAGMMFSFLTRQNEDMRVADTLSALTQMSGKIEFLSNQILKSIGTEEAKLMTELYDLMIDTQCFRALAWLTLKPTPKDILKNKTFKDCAASLGKKLKVKDEGGVLMSQEGTIAPGKFKDDSDEYLKLRKEMLKI</sequence>
<evidence type="ECO:0000259" key="1">
    <source>
        <dbReference type="Pfam" id="PF13271"/>
    </source>
</evidence>
<dbReference type="AlphaFoldDB" id="X1S427"/>